<gene>
    <name evidence="2" type="ORF">KDK95_24685</name>
</gene>
<evidence type="ECO:0000313" key="2">
    <source>
        <dbReference type="EMBL" id="MBR7829525.1"/>
    </source>
</evidence>
<evidence type="ECO:0000256" key="1">
    <source>
        <dbReference type="SAM" id="MobiDB-lite"/>
    </source>
</evidence>
<dbReference type="AlphaFoldDB" id="A0A941EFC3"/>
<reference evidence="2" key="1">
    <citation type="submission" date="2021-04" db="EMBL/GenBank/DDBJ databases">
        <title>Genome based classification of Actinospica acidithermotolerans sp. nov., an actinobacterium isolated from an Indonesian hot spring.</title>
        <authorList>
            <person name="Kusuma A.B."/>
            <person name="Putra K.E."/>
            <person name="Nafisah S."/>
            <person name="Loh J."/>
            <person name="Nouioui I."/>
            <person name="Goodfellow M."/>
        </authorList>
    </citation>
    <scope>NUCLEOTIDE SEQUENCE</scope>
    <source>
        <strain evidence="2">MGRD01-02</strain>
    </source>
</reference>
<dbReference type="EMBL" id="JAGSOH010000089">
    <property type="protein sequence ID" value="MBR7829525.1"/>
    <property type="molecule type" value="Genomic_DNA"/>
</dbReference>
<evidence type="ECO:0000313" key="3">
    <source>
        <dbReference type="Proteomes" id="UP000676325"/>
    </source>
</evidence>
<proteinExistence type="predicted"/>
<dbReference type="RefSeq" id="WP_212520660.1">
    <property type="nucleotide sequence ID" value="NZ_JAGSOH010000089.1"/>
</dbReference>
<protein>
    <submittedName>
        <fullName evidence="2">Uncharacterized protein</fullName>
    </submittedName>
</protein>
<keyword evidence="3" id="KW-1185">Reference proteome</keyword>
<accession>A0A941EFC3</accession>
<dbReference type="InterPro" id="IPR029063">
    <property type="entry name" value="SAM-dependent_MTases_sf"/>
</dbReference>
<sequence length="312" mass="32951">MDLRPAVPIVPRGYHRPGRLDEYLPSADEPIDRWFQAANASNVRTTMAIIADLCPRPPAYLVDPFAGSGSAAVVSRLLDVPFHGIELDPVLACVTIAKALARSEHVPDGFAPAGGGGSRDGRDTLVADCLALLEEIPGSSAGPAVVRRDLRANEPPAHAATTVVHGDASSAASWSHIAPRPGPGVLYTSPPFGPSSPRVQVEDAVRERARALLEKHDVSREPGAGRPAADGGRRETPPGYADLVVAVLRQARRLGPLTAVIEHEPPDDGRDDRAEIAARIVADTDAELTAVLETQAFSRRGPLSLFVCELSA</sequence>
<dbReference type="SUPFAM" id="SSF53335">
    <property type="entry name" value="S-adenosyl-L-methionine-dependent methyltransferases"/>
    <property type="match status" value="1"/>
</dbReference>
<name>A0A941EFC3_9ACTN</name>
<comment type="caution">
    <text evidence="2">The sequence shown here is derived from an EMBL/GenBank/DDBJ whole genome shotgun (WGS) entry which is preliminary data.</text>
</comment>
<feature type="compositionally biased region" description="Low complexity" evidence="1">
    <location>
        <begin position="221"/>
        <end position="230"/>
    </location>
</feature>
<organism evidence="2 3">
    <name type="scientific">Actinospica acidithermotolerans</name>
    <dbReference type="NCBI Taxonomy" id="2828514"/>
    <lineage>
        <taxon>Bacteria</taxon>
        <taxon>Bacillati</taxon>
        <taxon>Actinomycetota</taxon>
        <taxon>Actinomycetes</taxon>
        <taxon>Catenulisporales</taxon>
        <taxon>Actinospicaceae</taxon>
        <taxon>Actinospica</taxon>
    </lineage>
</organism>
<dbReference type="Proteomes" id="UP000676325">
    <property type="component" value="Unassembled WGS sequence"/>
</dbReference>
<feature type="region of interest" description="Disordered" evidence="1">
    <location>
        <begin position="212"/>
        <end position="237"/>
    </location>
</feature>